<evidence type="ECO:0000313" key="1">
    <source>
        <dbReference type="EMBL" id="AUH00858.1"/>
    </source>
</evidence>
<name>A0A2I5TKT9_SERS3</name>
<dbReference type="AlphaFoldDB" id="A0A2I5TKT9"/>
<accession>A0A2I5TKT9</accession>
<dbReference type="RefSeq" id="WP_021015898.1">
    <property type="nucleotide sequence ID" value="NZ_CP025084.1"/>
</dbReference>
<dbReference type="Proteomes" id="UP000017700">
    <property type="component" value="Chromosome"/>
</dbReference>
<reference evidence="2" key="4">
    <citation type="submission" date="2017-11" db="EMBL/GenBank/DDBJ databases">
        <title>Complete genome sequence of Serratia sp. ATCC 39006.</title>
        <authorList>
            <person name="Hampton H.G."/>
            <person name="Jackson S.A."/>
            <person name="Jauregui R."/>
            <person name="Poulter G.T.M."/>
            <person name="Salmond G.P.C."/>
            <person name="Fineran P.C."/>
        </authorList>
    </citation>
    <scope>NUCLEOTIDE SEQUENCE</scope>
    <source>
        <strain evidence="2">ATCC 39006</strain>
    </source>
</reference>
<dbReference type="STRING" id="104623.Ser39006_02635"/>
<evidence type="ECO:0000313" key="4">
    <source>
        <dbReference type="Proteomes" id="UP000233778"/>
    </source>
</evidence>
<evidence type="ECO:0000313" key="3">
    <source>
        <dbReference type="Proteomes" id="UP000017700"/>
    </source>
</evidence>
<dbReference type="EMBL" id="CP025085">
    <property type="protein sequence ID" value="AUH00858.1"/>
    <property type="molecule type" value="Genomic_DNA"/>
</dbReference>
<dbReference type="InterPro" id="IPR021808">
    <property type="entry name" value="DUF3383"/>
</dbReference>
<dbReference type="Proteomes" id="UP000233778">
    <property type="component" value="Chromosome"/>
</dbReference>
<proteinExistence type="predicted"/>
<reference evidence="2" key="2">
    <citation type="submission" date="2013-09" db="EMBL/GenBank/DDBJ databases">
        <authorList>
            <person name="Wang G."/>
            <person name="Yang Y."/>
            <person name="Su Y."/>
        </authorList>
    </citation>
    <scope>NUCLEOTIDE SEQUENCE</scope>
    <source>
        <strain evidence="2">ATCC 39006</strain>
    </source>
</reference>
<dbReference type="OrthoDB" id="6470781at2"/>
<dbReference type="EMBL" id="CP025084">
    <property type="protein sequence ID" value="AUH05180.1"/>
    <property type="molecule type" value="Genomic_DNA"/>
</dbReference>
<sequence length="385" mass="42228">MSYSVDNIIPVNLYLTSAGLGYGDFSTAFVFADQSDLANGVTFDADTYRDYSSPTEIAEDLATTSDIYLIATRYFTQIPKPKTITVWMKDPDDATILVTVNKAEDTAWRYHYFFKNSDLTSANLLLLGDWSDTSAHPIWVTTSEAGATNSSSTTDIAAVMSAKGNRHIFMGYRLASAIETDASQAYTMVQLAATFNKFKPMSKNSAITAEYQVLTGITGDDLATSAYIALKSKNTAFFTEIELAGETDSCRAINTKSMSSYDEFMDDVINLDVLKNHIQVDGYNYIVNAGSKRALTPRDYAGLLSAVSATCKRFYDNGVLGEGIYTDAETGEEKTATYGFVVQAKPEDVLNLTTAQRRAREYPATKILVILSRAGHVAEINVYVE</sequence>
<dbReference type="Pfam" id="PF11863">
    <property type="entry name" value="DUF3383"/>
    <property type="match status" value="1"/>
</dbReference>
<protein>
    <submittedName>
        <fullName evidence="2">DUF3383 domain-containing protein</fullName>
    </submittedName>
</protein>
<keyword evidence="3" id="KW-1185">Reference proteome</keyword>
<organism evidence="2 3">
    <name type="scientific">Serratia sp. (strain ATCC 39006)</name>
    <name type="common">Prodigiosinella confusarubida</name>
    <dbReference type="NCBI Taxonomy" id="104623"/>
    <lineage>
        <taxon>Bacteria</taxon>
        <taxon>Pseudomonadati</taxon>
        <taxon>Pseudomonadota</taxon>
        <taxon>Gammaproteobacteria</taxon>
        <taxon>Enterobacterales</taxon>
        <taxon>Pectobacteriaceae</taxon>
        <taxon>Prodigiosinella</taxon>
    </lineage>
</organism>
<reference evidence="1 4" key="3">
    <citation type="submission" date="2017-11" db="EMBL/GenBank/DDBJ databases">
        <title>Complete genome sequence of Serratia sp. ATCC 39006 LacA.</title>
        <authorList>
            <person name="Hampton H.G."/>
            <person name="Jackson S.A."/>
            <person name="Jauregui R."/>
            <person name="Poulter G.T.M."/>
            <person name="Salmond G.P.C."/>
            <person name="Fineran P.C."/>
        </authorList>
    </citation>
    <scope>NUCLEOTIDE SEQUENCE [LARGE SCALE GENOMIC DNA]</scope>
    <source>
        <strain evidence="1 4">ATCC 39006</strain>
    </source>
</reference>
<reference evidence="2 3" key="1">
    <citation type="journal article" date="2013" name="Genome Announc.">
        <title>Draft genome sequence of Serratia sp. strain ATCC 39006, a model bacterium for analysis of the biosynthesis and regulation of prodigiosin, a carbapenem, and gas vesicles.</title>
        <authorList>
            <person name="Fineran P.C."/>
            <person name="Iglesias Cans M.C."/>
            <person name="Ramsay J.P."/>
            <person name="Wilf N.M."/>
            <person name="Cossyleon D."/>
            <person name="McNeil M.B."/>
            <person name="Williamson N.R."/>
            <person name="Monson R.E."/>
            <person name="Becher S.A."/>
            <person name="Stanton J.A."/>
            <person name="Brugger K."/>
            <person name="Brown S.D."/>
            <person name="Salmond G.P."/>
        </authorList>
    </citation>
    <scope>NUCLEOTIDE SEQUENCE [LARGE SCALE GENOMIC DNA]</scope>
    <source>
        <strain evidence="2">ATCC 39006</strain>
        <strain evidence="3">ATCC 39006 / SC 11482</strain>
    </source>
</reference>
<dbReference type="KEGG" id="serq:CWC46_14195"/>
<gene>
    <name evidence="1" type="ORF">CWC46_14195</name>
    <name evidence="2" type="ORF">Ser39006_014200</name>
</gene>
<evidence type="ECO:0000313" key="2">
    <source>
        <dbReference type="EMBL" id="AUH05180.1"/>
    </source>
</evidence>
<dbReference type="KEGG" id="sera:Ser39006_014200"/>